<dbReference type="SUPFAM" id="SSF57414">
    <property type="entry name" value="Hairpin loop containing domain-like"/>
    <property type="match status" value="3"/>
</dbReference>
<dbReference type="PANTHER" id="PTHR33946">
    <property type="match status" value="1"/>
</dbReference>
<keyword evidence="1" id="KW-0677">Repeat</keyword>
<name>H3CV10_TETNG</name>
<reference evidence="5" key="2">
    <citation type="submission" date="2025-08" db="UniProtKB">
        <authorList>
            <consortium name="Ensembl"/>
        </authorList>
    </citation>
    <scope>IDENTIFICATION</scope>
</reference>
<dbReference type="HOGENOM" id="CLU_063476_0_0_1"/>
<dbReference type="Pfam" id="PF14295">
    <property type="entry name" value="PAN_4"/>
    <property type="match status" value="1"/>
</dbReference>
<dbReference type="CDD" id="cd01100">
    <property type="entry name" value="APPLE_Factor_XI_like"/>
    <property type="match status" value="4"/>
</dbReference>
<evidence type="ECO:0000313" key="6">
    <source>
        <dbReference type="Proteomes" id="UP000007303"/>
    </source>
</evidence>
<feature type="signal peptide" evidence="3">
    <location>
        <begin position="1"/>
        <end position="19"/>
    </location>
</feature>
<reference evidence="5" key="3">
    <citation type="submission" date="2025-09" db="UniProtKB">
        <authorList>
            <consortium name="Ensembl"/>
        </authorList>
    </citation>
    <scope>IDENTIFICATION</scope>
</reference>
<dbReference type="OMA" id="ADAYGCC"/>
<dbReference type="PANTHER" id="PTHR33946:SF4">
    <property type="entry name" value="COAGULATION FACTOR XI"/>
    <property type="match status" value="1"/>
</dbReference>
<dbReference type="InterPro" id="IPR000177">
    <property type="entry name" value="Apple"/>
</dbReference>
<proteinExistence type="predicted"/>
<keyword evidence="6" id="KW-1185">Reference proteome</keyword>
<dbReference type="InParanoid" id="H3CV10"/>
<dbReference type="Gene3D" id="3.50.4.10">
    <property type="entry name" value="Hepatocyte Growth Factor"/>
    <property type="match status" value="4"/>
</dbReference>
<evidence type="ECO:0000256" key="2">
    <source>
        <dbReference type="ARBA" id="ARBA00023157"/>
    </source>
</evidence>
<accession>H3CV10</accession>
<dbReference type="GO" id="GO:0005576">
    <property type="term" value="C:extracellular region"/>
    <property type="evidence" value="ECO:0007669"/>
    <property type="project" value="InterPro"/>
</dbReference>
<dbReference type="AlphaFoldDB" id="H3CV10"/>
<evidence type="ECO:0000259" key="4">
    <source>
        <dbReference type="PROSITE" id="PS50948"/>
    </source>
</evidence>
<dbReference type="Ensembl" id="ENSTNIT00000012285.1">
    <property type="protein sequence ID" value="ENSTNIP00000012094.1"/>
    <property type="gene ID" value="ENSTNIG00000009229.1"/>
</dbReference>
<dbReference type="SMART" id="SM00223">
    <property type="entry name" value="APPLE"/>
    <property type="match status" value="4"/>
</dbReference>
<dbReference type="PROSITE" id="PS50948">
    <property type="entry name" value="PAN"/>
    <property type="match status" value="2"/>
</dbReference>
<keyword evidence="2" id="KW-1015">Disulfide bond</keyword>
<dbReference type="STRING" id="99883.ENSTNIP00000012094"/>
<feature type="domain" description="Apple" evidence="4">
    <location>
        <begin position="105"/>
        <end position="196"/>
    </location>
</feature>
<protein>
    <recommendedName>
        <fullName evidence="4">Apple domain-containing protein</fullName>
    </recommendedName>
</protein>
<dbReference type="Proteomes" id="UP000007303">
    <property type="component" value="Unassembled WGS sequence"/>
</dbReference>
<dbReference type="GeneTree" id="ENSGT00940000158569"/>
<organism evidence="5 6">
    <name type="scientific">Tetraodon nigroviridis</name>
    <name type="common">Spotted green pufferfish</name>
    <name type="synonym">Chelonodon nigroviridis</name>
    <dbReference type="NCBI Taxonomy" id="99883"/>
    <lineage>
        <taxon>Eukaryota</taxon>
        <taxon>Metazoa</taxon>
        <taxon>Chordata</taxon>
        <taxon>Craniata</taxon>
        <taxon>Vertebrata</taxon>
        <taxon>Euteleostomi</taxon>
        <taxon>Actinopterygii</taxon>
        <taxon>Neopterygii</taxon>
        <taxon>Teleostei</taxon>
        <taxon>Neoteleostei</taxon>
        <taxon>Acanthomorphata</taxon>
        <taxon>Eupercaria</taxon>
        <taxon>Tetraodontiformes</taxon>
        <taxon>Tetradontoidea</taxon>
        <taxon>Tetraodontidae</taxon>
        <taxon>Tetraodon</taxon>
    </lineage>
</organism>
<evidence type="ECO:0000256" key="1">
    <source>
        <dbReference type="ARBA" id="ARBA00022737"/>
    </source>
</evidence>
<dbReference type="InterPro" id="IPR003609">
    <property type="entry name" value="Pan_app"/>
</dbReference>
<feature type="domain" description="Apple" evidence="4">
    <location>
        <begin position="207"/>
        <end position="281"/>
    </location>
</feature>
<dbReference type="GO" id="GO:0006508">
    <property type="term" value="P:proteolysis"/>
    <property type="evidence" value="ECO:0007669"/>
    <property type="project" value="InterPro"/>
</dbReference>
<keyword evidence="3" id="KW-0732">Signal</keyword>
<dbReference type="Pfam" id="PF00024">
    <property type="entry name" value="PAN_1"/>
    <property type="match status" value="3"/>
</dbReference>
<feature type="chain" id="PRO_5003581262" description="Apple domain-containing protein" evidence="3">
    <location>
        <begin position="20"/>
        <end position="372"/>
    </location>
</feature>
<reference evidence="6" key="1">
    <citation type="journal article" date="2004" name="Nature">
        <title>Genome duplication in the teleost fish Tetraodon nigroviridis reveals the early vertebrate proto-karyotype.</title>
        <authorList>
            <person name="Jaillon O."/>
            <person name="Aury J.-M."/>
            <person name="Brunet F."/>
            <person name="Petit J.-L."/>
            <person name="Stange-Thomann N."/>
            <person name="Mauceli E."/>
            <person name="Bouneau L."/>
            <person name="Fischer C."/>
            <person name="Ozouf-Costaz C."/>
            <person name="Bernot A."/>
            <person name="Nicaud S."/>
            <person name="Jaffe D."/>
            <person name="Fisher S."/>
            <person name="Lutfalla G."/>
            <person name="Dossat C."/>
            <person name="Segurens B."/>
            <person name="Dasilva C."/>
            <person name="Salanoubat M."/>
            <person name="Levy M."/>
            <person name="Boudet N."/>
            <person name="Castellano S."/>
            <person name="Anthouard V."/>
            <person name="Jubin C."/>
            <person name="Castelli V."/>
            <person name="Katinka M."/>
            <person name="Vacherie B."/>
            <person name="Biemont C."/>
            <person name="Skalli Z."/>
            <person name="Cattolico L."/>
            <person name="Poulain J."/>
            <person name="De Berardinis V."/>
            <person name="Cruaud C."/>
            <person name="Duprat S."/>
            <person name="Brottier P."/>
            <person name="Coutanceau J.-P."/>
            <person name="Gouzy J."/>
            <person name="Parra G."/>
            <person name="Lardier G."/>
            <person name="Chapple C."/>
            <person name="McKernan K.J."/>
            <person name="McEwan P."/>
            <person name="Bosak S."/>
            <person name="Kellis M."/>
            <person name="Volff J.-N."/>
            <person name="Guigo R."/>
            <person name="Zody M.C."/>
            <person name="Mesirov J."/>
            <person name="Lindblad-Toh K."/>
            <person name="Birren B."/>
            <person name="Nusbaum C."/>
            <person name="Kahn D."/>
            <person name="Robinson-Rechavi M."/>
            <person name="Laudet V."/>
            <person name="Schachter V."/>
            <person name="Quetier F."/>
            <person name="Saurin W."/>
            <person name="Scarpelli C."/>
            <person name="Wincker P."/>
            <person name="Lander E.S."/>
            <person name="Weissenbach J."/>
            <person name="Roest Crollius H."/>
        </authorList>
    </citation>
    <scope>NUCLEOTIDE SEQUENCE [LARGE SCALE GENOMIC DNA]</scope>
</reference>
<sequence>MDKYLMSAVLLSVCGLGFSQECRKDFQNNIDFPGTDVSQIYASDAERCQELCTDHHSCLFFTFIRPDWTRDTRHFYCYLKFTASGEPKTKTPLLGVTSGYSLKPCTSELTGPYLPLVYQNIDFLGADYRFLFTANYEDCQRVCTEDPSCRFFTFTNGDFSPEAYRYKCHLKYSWTVPRPPVIVALANVVSGFSNNLQMPFPRFDTACEGKLFPNIDIEGNHFEEVAAVSDEHCQMLCTAHPRCTLFSFASQGFSCRLRDNLNAMEIKAKLGVTSGIPGRGCHLSDSWARAPYPGVDFRGVDIRYTLVDNAEACQQACNDEDKCQFYTYVKENFRDPAYRRRCYLKRSITIPSPPKIRKLQNVVSGFSLSLSP</sequence>
<evidence type="ECO:0000313" key="5">
    <source>
        <dbReference type="Ensembl" id="ENSTNIP00000012094.1"/>
    </source>
</evidence>
<evidence type="ECO:0000256" key="3">
    <source>
        <dbReference type="SAM" id="SignalP"/>
    </source>
</evidence>
<dbReference type="PRINTS" id="PR00005">
    <property type="entry name" value="APPLEDOMAIN"/>
</dbReference>
<dbReference type="PROSITE" id="PS00495">
    <property type="entry name" value="APPLE"/>
    <property type="match status" value="1"/>
</dbReference>